<protein>
    <submittedName>
        <fullName evidence="2">Uncharacterized protein</fullName>
    </submittedName>
</protein>
<keyword evidence="1" id="KW-0408">Iron</keyword>
<dbReference type="EMBL" id="JADJUC010000001">
    <property type="protein sequence ID" value="MBK8522925.1"/>
    <property type="molecule type" value="Genomic_DNA"/>
</dbReference>
<sequence>MAMIGTGCPKLAIPTKMDAMILNEDDYCAILGKSGARMEMPGCTLMGNIPTVAEFRDVAATVTV</sequence>
<organism evidence="2 3">
    <name type="scientific">Candidatus Proximibacter danicus</name>
    <dbReference type="NCBI Taxonomy" id="2954365"/>
    <lineage>
        <taxon>Bacteria</taxon>
        <taxon>Pseudomonadati</taxon>
        <taxon>Pseudomonadota</taxon>
        <taxon>Betaproteobacteria</taxon>
        <taxon>Candidatus Proximibacter</taxon>
    </lineage>
</organism>
<evidence type="ECO:0000313" key="2">
    <source>
        <dbReference type="EMBL" id="MBK8522925.1"/>
    </source>
</evidence>
<dbReference type="Gene3D" id="3.30.499.10">
    <property type="entry name" value="Aconitase, domain 3"/>
    <property type="match status" value="1"/>
</dbReference>
<name>A0A9D7JY68_9PROT</name>
<reference evidence="2" key="1">
    <citation type="submission" date="2020-10" db="EMBL/GenBank/DDBJ databases">
        <title>Connecting structure to function with the recovery of over 1000 high-quality activated sludge metagenome-assembled genomes encoding full-length rRNA genes using long-read sequencing.</title>
        <authorList>
            <person name="Singleton C.M."/>
            <person name="Petriglieri F."/>
            <person name="Kristensen J.M."/>
            <person name="Kirkegaard R.H."/>
            <person name="Michaelsen T.Y."/>
            <person name="Andersen M.H."/>
            <person name="Karst S.M."/>
            <person name="Dueholm M.S."/>
            <person name="Nielsen P.H."/>
            <person name="Albertsen M."/>
        </authorList>
    </citation>
    <scope>NUCLEOTIDE SEQUENCE</scope>
    <source>
        <strain evidence="2">Hirt_18-Q3-R61-65_BATAC.395</strain>
    </source>
</reference>
<evidence type="ECO:0000256" key="1">
    <source>
        <dbReference type="ARBA" id="ARBA00023004"/>
    </source>
</evidence>
<evidence type="ECO:0000313" key="3">
    <source>
        <dbReference type="Proteomes" id="UP000886689"/>
    </source>
</evidence>
<proteinExistence type="predicted"/>
<gene>
    <name evidence="2" type="ORF">IPL58_01605</name>
</gene>
<comment type="caution">
    <text evidence="2">The sequence shown here is derived from an EMBL/GenBank/DDBJ whole genome shotgun (WGS) entry which is preliminary data.</text>
</comment>
<dbReference type="Proteomes" id="UP000886689">
    <property type="component" value="Unassembled WGS sequence"/>
</dbReference>
<dbReference type="AlphaFoldDB" id="A0A9D7JY68"/>
<accession>A0A9D7JY68</accession>
<dbReference type="InterPro" id="IPR015931">
    <property type="entry name" value="Acnase/IPM_dHydase_lsu_aba_1/3"/>
</dbReference>